<dbReference type="HOGENOM" id="CLU_2759739_0_0_1"/>
<evidence type="ECO:0000313" key="2">
    <source>
        <dbReference type="EMBL" id="EOQ98968.1"/>
    </source>
</evidence>
<sequence length="70" mass="8310">MMLVLTRSYAAKEWDDERNIRGIIFAFLPLLLLGNVLAHRWYALRLLESDPKYKPEIVVRPATPEWHIDF</sequence>
<feature type="transmembrane region" description="Helical" evidence="1">
    <location>
        <begin position="20"/>
        <end position="38"/>
    </location>
</feature>
<evidence type="ECO:0000313" key="3">
    <source>
        <dbReference type="Proteomes" id="UP000014064"/>
    </source>
</evidence>
<keyword evidence="3" id="KW-1185">Reference proteome</keyword>
<keyword evidence="1" id="KW-1133">Transmembrane helix</keyword>
<proteinExistence type="predicted"/>
<evidence type="ECO:0000256" key="1">
    <source>
        <dbReference type="SAM" id="Phobius"/>
    </source>
</evidence>
<dbReference type="GeneID" id="20375582"/>
<dbReference type="AlphaFoldDB" id="R9A9R3"/>
<keyword evidence="1" id="KW-0472">Membrane</keyword>
<organism evidence="2 3">
    <name type="scientific">Wallemia ichthyophaga (strain EXF-994 / CBS 113033)</name>
    <dbReference type="NCBI Taxonomy" id="1299270"/>
    <lineage>
        <taxon>Eukaryota</taxon>
        <taxon>Fungi</taxon>
        <taxon>Dikarya</taxon>
        <taxon>Basidiomycota</taxon>
        <taxon>Wallemiomycotina</taxon>
        <taxon>Wallemiomycetes</taxon>
        <taxon>Wallemiales</taxon>
        <taxon>Wallemiaceae</taxon>
        <taxon>Wallemia</taxon>
    </lineage>
</organism>
<gene>
    <name evidence="2" type="ORF">J056_002630</name>
</gene>
<name>R9A9R3_WALI9</name>
<reference evidence="3" key="1">
    <citation type="journal article" date="2013" name="BMC Genomics">
        <title>Genome and transcriptome sequencing of the halophilic fungus Wallemia ichthyophaga: haloadaptations present and absent.</title>
        <authorList>
            <person name="Zajc J."/>
            <person name="Liu Y."/>
            <person name="Dai W."/>
            <person name="Yang Z."/>
            <person name="Hu J."/>
            <person name="Gostincar C."/>
            <person name="Gunde-Cimerman N."/>
        </authorList>
    </citation>
    <scope>NUCLEOTIDE SEQUENCE [LARGE SCALE GENOMIC DNA]</scope>
    <source>
        <strain evidence="3">EXF-994 / CBS 113033</strain>
    </source>
</reference>
<dbReference type="EMBL" id="KE007246">
    <property type="protein sequence ID" value="EOQ98968.1"/>
    <property type="molecule type" value="Genomic_DNA"/>
</dbReference>
<keyword evidence="1" id="KW-0812">Transmembrane</keyword>
<dbReference type="Proteomes" id="UP000014064">
    <property type="component" value="Unassembled WGS sequence"/>
</dbReference>
<accession>R9A9R3</accession>
<protein>
    <submittedName>
        <fullName evidence="2">Uncharacterized protein</fullName>
    </submittedName>
</protein>
<dbReference type="KEGG" id="wic:J056_002630"/>
<dbReference type="RefSeq" id="XP_009270170.1">
    <property type="nucleotide sequence ID" value="XM_009271895.1"/>
</dbReference>